<dbReference type="EMBL" id="JASPKY010000148">
    <property type="protein sequence ID" value="KAK9730374.1"/>
    <property type="molecule type" value="Genomic_DNA"/>
</dbReference>
<feature type="region of interest" description="Disordered" evidence="1">
    <location>
        <begin position="59"/>
        <end position="96"/>
    </location>
</feature>
<comment type="caution">
    <text evidence="2">The sequence shown here is derived from an EMBL/GenBank/DDBJ whole genome shotgun (WGS) entry which is preliminary data.</text>
</comment>
<evidence type="ECO:0000256" key="1">
    <source>
        <dbReference type="SAM" id="MobiDB-lite"/>
    </source>
</evidence>
<accession>A0AAW1L9N0</accession>
<dbReference type="Proteomes" id="UP001458880">
    <property type="component" value="Unassembled WGS sequence"/>
</dbReference>
<feature type="compositionally biased region" description="Low complexity" evidence="1">
    <location>
        <begin position="59"/>
        <end position="68"/>
    </location>
</feature>
<sequence length="395" mass="44624">MPTCVKRVTDRQRYGTDTGTDFAGVCVKAPLGFSTSYTPSSLAAGQAWNYFADEEHSSTSSSEVSLQSKIRTIEPKPGPSSRPDSPEYNSSDDSDSTVIFPSRNDYVVWRDVSASDKLNEFVFSGKPVFRQEEIDRLKGHNPIDFFLLFFDEEVQHLLVTETNRYAEQKTLNVWEDETENAREDAENVLVKLLKEKRFGDTTSEKPTRKKRLDVIPGRSVATSSDRQFSSLGSLANGSVSLPTNPLIQETTFNLFKLVPLPIKQPSLNSYIFILPAINYLAVDETKNFYFSLKTLNDCHALDTTLMLCTSSEPIYSSHIRQICEIELLFPINEIPKTCYFRILTNNLVIWHKLANKNEWIHVLPKVTDVTINCKSPYDGYSIKHTTLTACLTSPS</sequence>
<protein>
    <submittedName>
        <fullName evidence="2">Baculovirus F protein</fullName>
    </submittedName>
</protein>
<evidence type="ECO:0000313" key="3">
    <source>
        <dbReference type="Proteomes" id="UP001458880"/>
    </source>
</evidence>
<name>A0AAW1L9N0_POPJA</name>
<dbReference type="InterPro" id="IPR022048">
    <property type="entry name" value="Envelope_fusion-like"/>
</dbReference>
<keyword evidence="3" id="KW-1185">Reference proteome</keyword>
<evidence type="ECO:0000313" key="2">
    <source>
        <dbReference type="EMBL" id="KAK9730374.1"/>
    </source>
</evidence>
<gene>
    <name evidence="2" type="ORF">QE152_g15256</name>
</gene>
<organism evidence="2 3">
    <name type="scientific">Popillia japonica</name>
    <name type="common">Japanese beetle</name>
    <dbReference type="NCBI Taxonomy" id="7064"/>
    <lineage>
        <taxon>Eukaryota</taxon>
        <taxon>Metazoa</taxon>
        <taxon>Ecdysozoa</taxon>
        <taxon>Arthropoda</taxon>
        <taxon>Hexapoda</taxon>
        <taxon>Insecta</taxon>
        <taxon>Pterygota</taxon>
        <taxon>Neoptera</taxon>
        <taxon>Endopterygota</taxon>
        <taxon>Coleoptera</taxon>
        <taxon>Polyphaga</taxon>
        <taxon>Scarabaeiformia</taxon>
        <taxon>Scarabaeidae</taxon>
        <taxon>Rutelinae</taxon>
        <taxon>Popillia</taxon>
    </lineage>
</organism>
<proteinExistence type="predicted"/>
<dbReference type="Pfam" id="PF12259">
    <property type="entry name" value="Baculo_F"/>
    <property type="match status" value="1"/>
</dbReference>
<dbReference type="AlphaFoldDB" id="A0AAW1L9N0"/>
<reference evidence="2 3" key="1">
    <citation type="journal article" date="2024" name="BMC Genomics">
        <title>De novo assembly and annotation of Popillia japonica's genome with initial clues to its potential as an invasive pest.</title>
        <authorList>
            <person name="Cucini C."/>
            <person name="Boschi S."/>
            <person name="Funari R."/>
            <person name="Cardaioli E."/>
            <person name="Iannotti N."/>
            <person name="Marturano G."/>
            <person name="Paoli F."/>
            <person name="Bruttini M."/>
            <person name="Carapelli A."/>
            <person name="Frati F."/>
            <person name="Nardi F."/>
        </authorList>
    </citation>
    <scope>NUCLEOTIDE SEQUENCE [LARGE SCALE GENOMIC DNA]</scope>
    <source>
        <strain evidence="2">DMR45628</strain>
    </source>
</reference>